<keyword evidence="5" id="KW-0411">Iron-sulfur</keyword>
<dbReference type="InterPro" id="IPR024032">
    <property type="entry name" value="rSAM_paired_HxsC"/>
</dbReference>
<gene>
    <name evidence="7" type="primary">hxsC</name>
    <name evidence="7" type="ORF">M0L20_28760</name>
</gene>
<dbReference type="Proteomes" id="UP001202180">
    <property type="component" value="Unassembled WGS sequence"/>
</dbReference>
<sequence length="388" mass="44253">MLLQTRGIPFNVAYDMVGRVTRNPDLADGSSFLIVEEEAPADPLIQAGYQAVLTKQPSVLSTTRLPVIYQVPTFDHLVDGDIVSVNGDGIINTLYRIHSPHNSLLTTERCNSNCLMCSQPPKDKNDIPRLAELHRRLIPLIPKDCPELGVSGGEPTLLGEGFFALLEQLKQELPDTEIHVLTNGRTFAWHQVAQRLAAINHQRVMFGIPLYSDYYQEHDYIVQAKDAFDQTVLGLHNLARYDQRVEIRVVLHKLSVPRLVKLAHYIYKNLPFAEHVAFMGLEYIGYTPHNIDKLWIDPFNYMQELEEAIEFLAVRGMHVSIYNTQLCLLPTSLWPYARKSISDWKNSYLPECNRCARLSECGGLFTWNLKKPSQYIKPFTEDLIHSPL</sequence>
<dbReference type="CDD" id="cd01335">
    <property type="entry name" value="Radical_SAM"/>
    <property type="match status" value="1"/>
</dbReference>
<evidence type="ECO:0000256" key="2">
    <source>
        <dbReference type="ARBA" id="ARBA00022691"/>
    </source>
</evidence>
<evidence type="ECO:0000256" key="3">
    <source>
        <dbReference type="ARBA" id="ARBA00022723"/>
    </source>
</evidence>
<dbReference type="PROSITE" id="PS51918">
    <property type="entry name" value="RADICAL_SAM"/>
    <property type="match status" value="1"/>
</dbReference>
<dbReference type="InterPro" id="IPR013785">
    <property type="entry name" value="Aldolase_TIM"/>
</dbReference>
<dbReference type="NCBIfam" id="TIGR03977">
    <property type="entry name" value="rSAM_pair_HxsC"/>
    <property type="match status" value="1"/>
</dbReference>
<dbReference type="InterPro" id="IPR058240">
    <property type="entry name" value="rSAM_sf"/>
</dbReference>
<evidence type="ECO:0000313" key="7">
    <source>
        <dbReference type="EMBL" id="MCK8495892.1"/>
    </source>
</evidence>
<evidence type="ECO:0000256" key="4">
    <source>
        <dbReference type="ARBA" id="ARBA00023004"/>
    </source>
</evidence>
<dbReference type="SUPFAM" id="SSF102114">
    <property type="entry name" value="Radical SAM enzymes"/>
    <property type="match status" value="1"/>
</dbReference>
<name>A0ABT0HVJ9_9BACT</name>
<dbReference type="SFLD" id="SFLDS00029">
    <property type="entry name" value="Radical_SAM"/>
    <property type="match status" value="1"/>
</dbReference>
<evidence type="ECO:0000259" key="6">
    <source>
        <dbReference type="PROSITE" id="PS51918"/>
    </source>
</evidence>
<dbReference type="PANTHER" id="PTHR11228">
    <property type="entry name" value="RADICAL SAM DOMAIN PROTEIN"/>
    <property type="match status" value="1"/>
</dbReference>
<keyword evidence="3" id="KW-0479">Metal-binding</keyword>
<evidence type="ECO:0000256" key="1">
    <source>
        <dbReference type="ARBA" id="ARBA00001966"/>
    </source>
</evidence>
<comment type="cofactor">
    <cofactor evidence="1">
        <name>[4Fe-4S] cluster</name>
        <dbReference type="ChEBI" id="CHEBI:49883"/>
    </cofactor>
</comment>
<dbReference type="PANTHER" id="PTHR11228:SF7">
    <property type="entry name" value="PQQA PEPTIDE CYCLASE"/>
    <property type="match status" value="1"/>
</dbReference>
<organism evidence="7 8">
    <name type="scientific">Spirosoma liriopis</name>
    <dbReference type="NCBI Taxonomy" id="2937440"/>
    <lineage>
        <taxon>Bacteria</taxon>
        <taxon>Pseudomonadati</taxon>
        <taxon>Bacteroidota</taxon>
        <taxon>Cytophagia</taxon>
        <taxon>Cytophagales</taxon>
        <taxon>Cytophagaceae</taxon>
        <taxon>Spirosoma</taxon>
    </lineage>
</organism>
<accession>A0ABT0HVJ9</accession>
<evidence type="ECO:0000313" key="8">
    <source>
        <dbReference type="Proteomes" id="UP001202180"/>
    </source>
</evidence>
<proteinExistence type="predicted"/>
<comment type="caution">
    <text evidence="7">The sequence shown here is derived from an EMBL/GenBank/DDBJ whole genome shotgun (WGS) entry which is preliminary data.</text>
</comment>
<feature type="domain" description="Radical SAM core" evidence="6">
    <location>
        <begin position="96"/>
        <end position="322"/>
    </location>
</feature>
<reference evidence="7 8" key="1">
    <citation type="submission" date="2022-04" db="EMBL/GenBank/DDBJ databases">
        <title>Spirosoma sp. strain RP8 genome sequencing and assembly.</title>
        <authorList>
            <person name="Jung Y."/>
        </authorList>
    </citation>
    <scope>NUCLEOTIDE SEQUENCE [LARGE SCALE GENOMIC DNA]</scope>
    <source>
        <strain evidence="7 8">RP8</strain>
    </source>
</reference>
<keyword evidence="4" id="KW-0408">Iron</keyword>
<dbReference type="EMBL" id="JALPRF010000012">
    <property type="protein sequence ID" value="MCK8495892.1"/>
    <property type="molecule type" value="Genomic_DNA"/>
</dbReference>
<protein>
    <submittedName>
        <fullName evidence="7">His-Xaa-Ser system radical SAM maturase HxsC</fullName>
    </submittedName>
</protein>
<dbReference type="InterPro" id="IPR050377">
    <property type="entry name" value="Radical_SAM_PqqE_MftC-like"/>
</dbReference>
<dbReference type="RefSeq" id="WP_248480694.1">
    <property type="nucleotide sequence ID" value="NZ_JALPRF010000012.1"/>
</dbReference>
<dbReference type="InterPro" id="IPR007197">
    <property type="entry name" value="rSAM"/>
</dbReference>
<keyword evidence="8" id="KW-1185">Reference proteome</keyword>
<dbReference type="Gene3D" id="3.20.20.70">
    <property type="entry name" value="Aldolase class I"/>
    <property type="match status" value="1"/>
</dbReference>
<dbReference type="SFLD" id="SFLDG01103">
    <property type="entry name" value="Uncharacterised_Radical_SAM_Su"/>
    <property type="match status" value="1"/>
</dbReference>
<keyword evidence="2" id="KW-0949">S-adenosyl-L-methionine</keyword>
<dbReference type="SFLD" id="SFLDG01067">
    <property type="entry name" value="SPASM/twitch_domain_containing"/>
    <property type="match status" value="1"/>
</dbReference>
<dbReference type="Pfam" id="PF04055">
    <property type="entry name" value="Radical_SAM"/>
    <property type="match status" value="1"/>
</dbReference>
<evidence type="ECO:0000256" key="5">
    <source>
        <dbReference type="ARBA" id="ARBA00023014"/>
    </source>
</evidence>